<comment type="similarity">
    <text evidence="4">Belongs to the SbcD family.</text>
</comment>
<name>A0A2G9YTM7_9BACT</name>
<dbReference type="InterPro" id="IPR041796">
    <property type="entry name" value="Mre11_N"/>
</dbReference>
<feature type="domain" description="Calcineurin-like phosphoesterase" evidence="5">
    <location>
        <begin position="2"/>
        <end position="234"/>
    </location>
</feature>
<dbReference type="SUPFAM" id="SSF56300">
    <property type="entry name" value="Metallo-dependent phosphatases"/>
    <property type="match status" value="1"/>
</dbReference>
<dbReference type="GO" id="GO:0008408">
    <property type="term" value="F:3'-5' exonuclease activity"/>
    <property type="evidence" value="ECO:0007669"/>
    <property type="project" value="InterPro"/>
</dbReference>
<dbReference type="AlphaFoldDB" id="A0A2G9YTM7"/>
<dbReference type="CDD" id="cd00840">
    <property type="entry name" value="MPP_Mre11_N"/>
    <property type="match status" value="1"/>
</dbReference>
<dbReference type="Pfam" id="PF00149">
    <property type="entry name" value="Metallophos"/>
    <property type="match status" value="1"/>
</dbReference>
<comment type="subunit">
    <text evidence="4">Heterodimer of SbcC and SbcD.</text>
</comment>
<dbReference type="InterPro" id="IPR029052">
    <property type="entry name" value="Metallo-depent_PP-like"/>
</dbReference>
<dbReference type="GO" id="GO:0006260">
    <property type="term" value="P:DNA replication"/>
    <property type="evidence" value="ECO:0007669"/>
    <property type="project" value="UniProtKB-KW"/>
</dbReference>
<protein>
    <recommendedName>
        <fullName evidence="4">Nuclease SbcCD subunit D</fullName>
    </recommendedName>
</protein>
<evidence type="ECO:0000256" key="2">
    <source>
        <dbReference type="ARBA" id="ARBA00022801"/>
    </source>
</evidence>
<accession>A0A2G9YTM7</accession>
<gene>
    <name evidence="4" type="primary">sbcD</name>
    <name evidence="6" type="ORF">COX39_00725</name>
</gene>
<keyword evidence="1 4" id="KW-0540">Nuclease</keyword>
<comment type="function">
    <text evidence="4">SbcCD cleaves DNA hairpin structures. These structures can inhibit DNA replication and are intermediates in certain DNA recombination reactions. The complex acts as a 3'-&gt;5' double strand exonuclease that can open hairpins. It also has a 5' single-strand endonuclease activity.</text>
</comment>
<evidence type="ECO:0000259" key="5">
    <source>
        <dbReference type="Pfam" id="PF00149"/>
    </source>
</evidence>
<evidence type="ECO:0000313" key="7">
    <source>
        <dbReference type="Proteomes" id="UP000231567"/>
    </source>
</evidence>
<keyword evidence="3 4" id="KW-0269">Exonuclease</keyword>
<evidence type="ECO:0000256" key="4">
    <source>
        <dbReference type="RuleBase" id="RU363069"/>
    </source>
</evidence>
<dbReference type="PANTHER" id="PTHR30337">
    <property type="entry name" value="COMPONENT OF ATP-DEPENDENT DSDNA EXONUCLEASE"/>
    <property type="match status" value="1"/>
</dbReference>
<dbReference type="InterPro" id="IPR050535">
    <property type="entry name" value="DNA_Repair-Maintenance_Comp"/>
</dbReference>
<proteinExistence type="inferred from homology"/>
<evidence type="ECO:0000256" key="3">
    <source>
        <dbReference type="ARBA" id="ARBA00022839"/>
    </source>
</evidence>
<keyword evidence="2 4" id="KW-0378">Hydrolase</keyword>
<evidence type="ECO:0000313" key="6">
    <source>
        <dbReference type="EMBL" id="PIP21861.1"/>
    </source>
</evidence>
<dbReference type="Proteomes" id="UP000231567">
    <property type="component" value="Unassembled WGS sequence"/>
</dbReference>
<reference evidence="6 7" key="1">
    <citation type="submission" date="2017-09" db="EMBL/GenBank/DDBJ databases">
        <title>Depth-based differentiation of microbial function through sediment-hosted aquifers and enrichment of novel symbionts in the deep terrestrial subsurface.</title>
        <authorList>
            <person name="Probst A.J."/>
            <person name="Ladd B."/>
            <person name="Jarett J.K."/>
            <person name="Geller-Mcgrath D.E."/>
            <person name="Sieber C.M."/>
            <person name="Emerson J.B."/>
            <person name="Anantharaman K."/>
            <person name="Thomas B.C."/>
            <person name="Malmstrom R."/>
            <person name="Stieglmeier M."/>
            <person name="Klingl A."/>
            <person name="Woyke T."/>
            <person name="Ryan C.M."/>
            <person name="Banfield J.F."/>
        </authorList>
    </citation>
    <scope>NUCLEOTIDE SEQUENCE [LARGE SCALE GENOMIC DNA]</scope>
    <source>
        <strain evidence="6">CG23_combo_of_CG06-09_8_20_14_all_40_13</strain>
    </source>
</reference>
<keyword evidence="4" id="KW-0235">DNA replication</keyword>
<evidence type="ECO:0000256" key="1">
    <source>
        <dbReference type="ARBA" id="ARBA00022722"/>
    </source>
</evidence>
<dbReference type="Gene3D" id="3.60.21.10">
    <property type="match status" value="1"/>
</dbReference>
<dbReference type="GO" id="GO:0004519">
    <property type="term" value="F:endonuclease activity"/>
    <property type="evidence" value="ECO:0007669"/>
    <property type="project" value="UniProtKB-KW"/>
</dbReference>
<keyword evidence="4" id="KW-0233">DNA recombination</keyword>
<dbReference type="PANTHER" id="PTHR30337:SF0">
    <property type="entry name" value="NUCLEASE SBCCD SUBUNIT D"/>
    <property type="match status" value="1"/>
</dbReference>
<organism evidence="6 7">
    <name type="scientific">Candidatus Nealsonbacteria bacterium CG23_combo_of_CG06-09_8_20_14_all_40_13</name>
    <dbReference type="NCBI Taxonomy" id="1974724"/>
    <lineage>
        <taxon>Bacteria</taxon>
        <taxon>Candidatus Nealsoniibacteriota</taxon>
    </lineage>
</organism>
<dbReference type="EMBL" id="PCRM01000012">
    <property type="protein sequence ID" value="PIP21861.1"/>
    <property type="molecule type" value="Genomic_DNA"/>
</dbReference>
<dbReference type="GO" id="GO:0006310">
    <property type="term" value="P:DNA recombination"/>
    <property type="evidence" value="ECO:0007669"/>
    <property type="project" value="UniProtKB-KW"/>
</dbReference>
<dbReference type="InterPro" id="IPR004843">
    <property type="entry name" value="Calcineurin-like_PHP"/>
</dbReference>
<dbReference type="InterPro" id="IPR004593">
    <property type="entry name" value="SbcD"/>
</dbReference>
<sequence length="408" mass="46694">MIKILHFADLHLGMENYGKIDPESGLSSRFLDFVKCFEEIIKFAKEQKVDLVIFAGDAYKTRDPSPTFQRAFAKEIYKLSQLNIPTVLLVGNHDLPTSLGKANTLDIFYTLKINNVYVSRQPEILEIPIRHQPGKIQVLTLPWITKNLFLSVELVHKSSKQLNEIILLKIKEKLKQLYAKINSKYPAILTAHASVEGATFGSEQQVTLGTDVVVPKSYLKNKHIQYVALGHLHKKQVLDENPLMVYCGSVDRVDFGEEKEDKGFCLVKIQLEKNNQTSFQFEKLPSRKFINIEININPEDADPTLTAVKEINKYQIKDAVVKVLINLTHEQFNQIVQSEIEKALSTAAFIASISKEARKEKINKMLYSDEIASLTPMQWVEKYLELKKDKKKEEVLDTAKKMFEEINL</sequence>
<keyword evidence="4" id="KW-0255">Endonuclease</keyword>
<dbReference type="NCBIfam" id="TIGR00619">
    <property type="entry name" value="sbcd"/>
    <property type="match status" value="1"/>
</dbReference>
<comment type="caution">
    <text evidence="6">The sequence shown here is derived from an EMBL/GenBank/DDBJ whole genome shotgun (WGS) entry which is preliminary data.</text>
</comment>